<protein>
    <recommendedName>
        <fullName evidence="2">Alpha/beta hydrolase</fullName>
    </recommendedName>
</protein>
<organism evidence="1">
    <name type="scientific">marine sediment metagenome</name>
    <dbReference type="NCBI Taxonomy" id="412755"/>
    <lineage>
        <taxon>unclassified sequences</taxon>
        <taxon>metagenomes</taxon>
        <taxon>ecological metagenomes</taxon>
    </lineage>
</organism>
<dbReference type="AlphaFoldDB" id="A0A0F9SWQ9"/>
<accession>A0A0F9SWQ9</accession>
<dbReference type="InterPro" id="IPR029058">
    <property type="entry name" value="AB_hydrolase_fold"/>
</dbReference>
<dbReference type="SUPFAM" id="SSF53474">
    <property type="entry name" value="alpha/beta-Hydrolases"/>
    <property type="match status" value="1"/>
</dbReference>
<gene>
    <name evidence="1" type="ORF">LCGC14_0422190</name>
</gene>
<comment type="caution">
    <text evidence="1">The sequence shown here is derived from an EMBL/GenBank/DDBJ whole genome shotgun (WGS) entry which is preliminary data.</text>
</comment>
<evidence type="ECO:0000313" key="1">
    <source>
        <dbReference type="EMBL" id="KKN71309.1"/>
    </source>
</evidence>
<reference evidence="1" key="1">
    <citation type="journal article" date="2015" name="Nature">
        <title>Complex archaea that bridge the gap between prokaryotes and eukaryotes.</title>
        <authorList>
            <person name="Spang A."/>
            <person name="Saw J.H."/>
            <person name="Jorgensen S.L."/>
            <person name="Zaremba-Niedzwiedzka K."/>
            <person name="Martijn J."/>
            <person name="Lind A.E."/>
            <person name="van Eijk R."/>
            <person name="Schleper C."/>
            <person name="Guy L."/>
            <person name="Ettema T.J."/>
        </authorList>
    </citation>
    <scope>NUCLEOTIDE SEQUENCE</scope>
</reference>
<evidence type="ECO:0008006" key="2">
    <source>
        <dbReference type="Google" id="ProtNLM"/>
    </source>
</evidence>
<name>A0A0F9SWQ9_9ZZZZ</name>
<proteinExistence type="predicted"/>
<dbReference type="EMBL" id="LAZR01000386">
    <property type="protein sequence ID" value="KKN71309.1"/>
    <property type="molecule type" value="Genomic_DNA"/>
</dbReference>
<sequence>MHKAFNKLDKDIERIALKLNTEALTMPSVLTITNSTITNKLAILLHGTDTVPNDFFNRATYLNNLGNRLTAYDYVVSAPYIVREAKTLQRIRSLSERIKCTSFERDLALGIASSIPFYFDVVIYGISWGAEVAISLARIMKPRLLILSGLDPDPVDTLQHKFSLGKKLDPMYVPARPSLYATLQELETTTILEYGNQDIDPSGLDSLGPWPDNVLELRFQGGHEINPTDTTLKAMERLLEQTN</sequence>